<dbReference type="Proteomes" id="UP000267096">
    <property type="component" value="Unassembled WGS sequence"/>
</dbReference>
<dbReference type="PANTHER" id="PTHR11733">
    <property type="entry name" value="ZINC METALLOPROTEASE FAMILY M13 NEPRILYSIN-RELATED"/>
    <property type="match status" value="1"/>
</dbReference>
<reference evidence="3 4" key="2">
    <citation type="submission" date="2018-11" db="EMBL/GenBank/DDBJ databases">
        <authorList>
            <consortium name="Pathogen Informatics"/>
        </authorList>
    </citation>
    <scope>NUCLEOTIDE SEQUENCE [LARGE SCALE GENOMIC DNA]</scope>
</reference>
<dbReference type="InterPro" id="IPR000718">
    <property type="entry name" value="Peptidase_M13"/>
</dbReference>
<feature type="domain" description="Peptidase M13 N-terminal" evidence="2">
    <location>
        <begin position="42"/>
        <end position="82"/>
    </location>
</feature>
<dbReference type="EMBL" id="UYRR01027454">
    <property type="protein sequence ID" value="VDK37792.1"/>
    <property type="molecule type" value="Genomic_DNA"/>
</dbReference>
<dbReference type="PANTHER" id="PTHR11733:SF167">
    <property type="entry name" value="FI17812P1-RELATED"/>
    <property type="match status" value="1"/>
</dbReference>
<reference evidence="5" key="1">
    <citation type="submission" date="2017-02" db="UniProtKB">
        <authorList>
            <consortium name="WormBaseParasite"/>
        </authorList>
    </citation>
    <scope>IDENTIFICATION</scope>
</reference>
<keyword evidence="4" id="KW-1185">Reference proteome</keyword>
<dbReference type="GO" id="GO:0016485">
    <property type="term" value="P:protein processing"/>
    <property type="evidence" value="ECO:0007669"/>
    <property type="project" value="TreeGrafter"/>
</dbReference>
<accession>A0A0M3JP86</accession>
<name>A0A0M3JP86_ANISI</name>
<dbReference type="GO" id="GO:0004222">
    <property type="term" value="F:metalloendopeptidase activity"/>
    <property type="evidence" value="ECO:0007669"/>
    <property type="project" value="InterPro"/>
</dbReference>
<dbReference type="OrthoDB" id="6475849at2759"/>
<evidence type="ECO:0000259" key="2">
    <source>
        <dbReference type="Pfam" id="PF05649"/>
    </source>
</evidence>
<protein>
    <submittedName>
        <fullName evidence="5">Peptidase_M13_N domain-containing protein</fullName>
    </submittedName>
</protein>
<evidence type="ECO:0000256" key="1">
    <source>
        <dbReference type="ARBA" id="ARBA00007357"/>
    </source>
</evidence>
<dbReference type="SUPFAM" id="SSF55486">
    <property type="entry name" value="Metalloproteases ('zincins'), catalytic domain"/>
    <property type="match status" value="1"/>
</dbReference>
<dbReference type="InterPro" id="IPR024079">
    <property type="entry name" value="MetalloPept_cat_dom_sf"/>
</dbReference>
<organism evidence="5">
    <name type="scientific">Anisakis simplex</name>
    <name type="common">Herring worm</name>
    <dbReference type="NCBI Taxonomy" id="6269"/>
    <lineage>
        <taxon>Eukaryota</taxon>
        <taxon>Metazoa</taxon>
        <taxon>Ecdysozoa</taxon>
        <taxon>Nematoda</taxon>
        <taxon>Chromadorea</taxon>
        <taxon>Rhabditida</taxon>
        <taxon>Spirurina</taxon>
        <taxon>Ascaridomorpha</taxon>
        <taxon>Ascaridoidea</taxon>
        <taxon>Anisakidae</taxon>
        <taxon>Anisakis</taxon>
        <taxon>Anisakis simplex complex</taxon>
    </lineage>
</organism>
<comment type="similarity">
    <text evidence="1">Belongs to the peptidase M13 family.</text>
</comment>
<dbReference type="AlphaFoldDB" id="A0A0M3JP86"/>
<evidence type="ECO:0000313" key="5">
    <source>
        <dbReference type="WBParaSite" id="ASIM_0000947901-mRNA-1"/>
    </source>
</evidence>
<evidence type="ECO:0000313" key="4">
    <source>
        <dbReference type="Proteomes" id="UP000267096"/>
    </source>
</evidence>
<dbReference type="GO" id="GO:0005886">
    <property type="term" value="C:plasma membrane"/>
    <property type="evidence" value="ECO:0007669"/>
    <property type="project" value="TreeGrafter"/>
</dbReference>
<dbReference type="InterPro" id="IPR008753">
    <property type="entry name" value="Peptidase_M13_N"/>
</dbReference>
<gene>
    <name evidence="3" type="ORF">ASIM_LOCUS9223</name>
</gene>
<sequence>MPIAQCSKRDIIDTESAAVGQSQGYQKAASTILSSINQSADPCDNFFEFACGRWVSENQIPEDQSSYGHFHELVAKVELEMKGAYIYIALNSLKNKHFFECLTVLLYEYSMK</sequence>
<dbReference type="Pfam" id="PF05649">
    <property type="entry name" value="Peptidase_M13_N"/>
    <property type="match status" value="1"/>
</dbReference>
<evidence type="ECO:0000313" key="3">
    <source>
        <dbReference type="EMBL" id="VDK37792.1"/>
    </source>
</evidence>
<proteinExistence type="inferred from homology"/>
<dbReference type="Gene3D" id="3.40.390.10">
    <property type="entry name" value="Collagenase (Catalytic Domain)"/>
    <property type="match status" value="1"/>
</dbReference>
<dbReference type="PROSITE" id="PS51885">
    <property type="entry name" value="NEPRILYSIN"/>
    <property type="match status" value="1"/>
</dbReference>
<dbReference type="Gene3D" id="1.10.1380.10">
    <property type="entry name" value="Neutral endopeptidase , domain2"/>
    <property type="match status" value="1"/>
</dbReference>
<dbReference type="InterPro" id="IPR042089">
    <property type="entry name" value="Peptidase_M13_dom_2"/>
</dbReference>
<dbReference type="WBParaSite" id="ASIM_0000947901-mRNA-1">
    <property type="protein sequence ID" value="ASIM_0000947901-mRNA-1"/>
    <property type="gene ID" value="ASIM_0000947901"/>
</dbReference>